<dbReference type="RefSeq" id="WP_093259985.1">
    <property type="nucleotide sequence ID" value="NZ_FNKK01000002.1"/>
</dbReference>
<feature type="domain" description="Acetyl xylan esterase" evidence="3">
    <location>
        <begin position="1"/>
        <end position="321"/>
    </location>
</feature>
<dbReference type="AlphaFoldDB" id="A0A1H1G6W7"/>
<dbReference type="STRING" id="35622.SAMN04489764_3407"/>
<accession>A0A1H1G6W7</accession>
<keyword evidence="5" id="KW-1185">Reference proteome</keyword>
<evidence type="ECO:0000313" key="4">
    <source>
        <dbReference type="EMBL" id="SDR08947.1"/>
    </source>
</evidence>
<feature type="active site" description="Charge relay system" evidence="1">
    <location>
        <position position="275"/>
    </location>
</feature>
<protein>
    <submittedName>
        <fullName evidence="4">Cephalosporin-C deacetylase</fullName>
    </submittedName>
</protein>
<evidence type="ECO:0000259" key="3">
    <source>
        <dbReference type="Pfam" id="PF05448"/>
    </source>
</evidence>
<evidence type="ECO:0000256" key="2">
    <source>
        <dbReference type="PIRSR" id="PIRSR639069-2"/>
    </source>
</evidence>
<feature type="active site" description="Charge relay system" evidence="1">
    <location>
        <position position="304"/>
    </location>
</feature>
<organism evidence="4 5">
    <name type="scientific">Thermostaphylospora chromogena</name>
    <dbReference type="NCBI Taxonomy" id="35622"/>
    <lineage>
        <taxon>Bacteria</taxon>
        <taxon>Bacillati</taxon>
        <taxon>Actinomycetota</taxon>
        <taxon>Actinomycetes</taxon>
        <taxon>Streptosporangiales</taxon>
        <taxon>Thermomonosporaceae</taxon>
        <taxon>Thermostaphylospora</taxon>
    </lineage>
</organism>
<sequence>MPLFDFPLEQLREYRPERDEPADFDDFWKRTLTEAEAFDLAAEFTPYDSALTSVEVYDATFAGWRGHRINGWFLLPRGASEPVPCVVHFIGYNGGRGFPHEHVVWPAAGYAVFVVETRGQGGGATWAPGTTADPDGGDYAQTPGMMTRGIMDPETYYYRRVFADAARAVDVAASHPAVDASRIVVEGASQGGGIAQAVAALRPSVSAALIDVPFLTHFRRAVEITDRDPYQELVRFLSSQRHAEERVFRTLSYFDGVNFAARGTVPALYSVALMDMTCPPSTVFAAYNHWAGPKEITVWPWNDHEGGGGAQREEQLRYLRRLWASHD</sequence>
<feature type="active site" description="Nucleophile" evidence="1">
    <location>
        <position position="189"/>
    </location>
</feature>
<dbReference type="SUPFAM" id="SSF53474">
    <property type="entry name" value="alpha/beta-Hydrolases"/>
    <property type="match status" value="1"/>
</dbReference>
<proteinExistence type="predicted"/>
<dbReference type="InterPro" id="IPR008391">
    <property type="entry name" value="AXE1_dom"/>
</dbReference>
<feature type="binding site" evidence="2">
    <location>
        <position position="92"/>
    </location>
    <ligand>
        <name>substrate</name>
    </ligand>
</feature>
<evidence type="ECO:0000313" key="5">
    <source>
        <dbReference type="Proteomes" id="UP000217103"/>
    </source>
</evidence>
<name>A0A1H1G6W7_9ACTN</name>
<dbReference type="GO" id="GO:0005976">
    <property type="term" value="P:polysaccharide metabolic process"/>
    <property type="evidence" value="ECO:0007669"/>
    <property type="project" value="TreeGrafter"/>
</dbReference>
<evidence type="ECO:0000256" key="1">
    <source>
        <dbReference type="PIRSR" id="PIRSR639069-1"/>
    </source>
</evidence>
<dbReference type="InterPro" id="IPR029058">
    <property type="entry name" value="AB_hydrolase_fold"/>
</dbReference>
<dbReference type="Gene3D" id="3.40.50.1820">
    <property type="entry name" value="alpha/beta hydrolase"/>
    <property type="match status" value="1"/>
</dbReference>
<dbReference type="OrthoDB" id="9770528at2"/>
<dbReference type="Pfam" id="PF05448">
    <property type="entry name" value="AXE1"/>
    <property type="match status" value="1"/>
</dbReference>
<gene>
    <name evidence="4" type="ORF">SAMN04489764_3407</name>
</gene>
<dbReference type="InterPro" id="IPR039069">
    <property type="entry name" value="CE7"/>
</dbReference>
<dbReference type="PANTHER" id="PTHR40111:SF1">
    <property type="entry name" value="CEPHALOSPORIN-C DEACETYLASE"/>
    <property type="match status" value="1"/>
</dbReference>
<dbReference type="Proteomes" id="UP000217103">
    <property type="component" value="Unassembled WGS sequence"/>
</dbReference>
<dbReference type="EMBL" id="FNKK01000002">
    <property type="protein sequence ID" value="SDR08947.1"/>
    <property type="molecule type" value="Genomic_DNA"/>
</dbReference>
<reference evidence="4 5" key="1">
    <citation type="submission" date="2016-10" db="EMBL/GenBank/DDBJ databases">
        <authorList>
            <person name="de Groot N.N."/>
        </authorList>
    </citation>
    <scope>NUCLEOTIDE SEQUENCE [LARGE SCALE GENOMIC DNA]</scope>
    <source>
        <strain evidence="4 5">DSM 43794</strain>
    </source>
</reference>
<dbReference type="PANTHER" id="PTHR40111">
    <property type="entry name" value="CEPHALOSPORIN-C DEACETYLASE"/>
    <property type="match status" value="1"/>
</dbReference>
<dbReference type="GO" id="GO:0052689">
    <property type="term" value="F:carboxylic ester hydrolase activity"/>
    <property type="evidence" value="ECO:0007669"/>
    <property type="project" value="TreeGrafter"/>
</dbReference>